<dbReference type="EMBL" id="FOGN01000003">
    <property type="protein sequence ID" value="SES01077.1"/>
    <property type="molecule type" value="Genomic_DNA"/>
</dbReference>
<dbReference type="STRING" id="653930.SAMN05216589_1991"/>
<evidence type="ECO:0000259" key="1">
    <source>
        <dbReference type="Pfam" id="PF13679"/>
    </source>
</evidence>
<evidence type="ECO:0000313" key="4">
    <source>
        <dbReference type="Proteomes" id="UP000186599"/>
    </source>
</evidence>
<dbReference type="AlphaFoldDB" id="A0A1I4MGG3"/>
<proteinExistence type="predicted"/>
<keyword evidence="3" id="KW-0808">Transferase</keyword>
<accession>A0A1I4MGG3</accession>
<dbReference type="InterPro" id="IPR025714">
    <property type="entry name" value="Methyltranfer_dom"/>
</dbReference>
<keyword evidence="4" id="KW-1185">Reference proteome</keyword>
<organism evidence="3 4">
    <name type="scientific">Halopseudomonas bauzanensis</name>
    <dbReference type="NCBI Taxonomy" id="653930"/>
    <lineage>
        <taxon>Bacteria</taxon>
        <taxon>Pseudomonadati</taxon>
        <taxon>Pseudomonadota</taxon>
        <taxon>Gammaproteobacteria</taxon>
        <taxon>Pseudomonadales</taxon>
        <taxon>Pseudomonadaceae</taxon>
        <taxon>Halopseudomonas</taxon>
    </lineage>
</organism>
<dbReference type="PANTHER" id="PTHR13369:SF0">
    <property type="entry name" value="GLUTATHIONE S-TRANSFERASE C-TERMINAL DOMAIN-CONTAINING PROTEIN"/>
    <property type="match status" value="1"/>
</dbReference>
<name>A0A1I4MGG3_9GAMM</name>
<dbReference type="Pfam" id="PF13679">
    <property type="entry name" value="Methyltransf_32"/>
    <property type="match status" value="1"/>
</dbReference>
<dbReference type="PANTHER" id="PTHR13369">
    <property type="match status" value="1"/>
</dbReference>
<evidence type="ECO:0000313" key="2">
    <source>
        <dbReference type="EMBL" id="SES01077.1"/>
    </source>
</evidence>
<dbReference type="Proteomes" id="UP000186599">
    <property type="component" value="Unassembled WGS sequence"/>
</dbReference>
<sequence>MPAATAEAGIDYAARFAELDAWLHEHQALWRGKPFTTPVLPWEAELPELAAWLRARTLEQAEAAHNHPQLLNAPEPFANLARQARELTRLPDWSGAGPAEIPERLTRHIPGRKWQQITRFADCTTRQWQQPTGEWLDWCAGKGHLGRLLAWQGGQSLLCLERDAALNRAGEVLGAEVGISSRHVDADVLTPAAWQRLQPQHSVVALHACGQLHMTLLQQAAAQGCAQIAISPCCYNRIEGREYQPLSTAARYAQLRLTRDDLGLPLQESITAGQRVRRLRDQSMAWRLAFDLWQRETRGVDHYLPTPSRPESALSQGIAHFCRDLAAHHQLQLPDPASWEQLERRGWQRLAQVRNLELLPGLFRRPLEIWLLLDRALYLQEAGYQVRLGHFCEYQLTPRNLLLTAEKIRPQSTPML</sequence>
<evidence type="ECO:0000313" key="3">
    <source>
        <dbReference type="EMBL" id="SFM02328.1"/>
    </source>
</evidence>
<gene>
    <name evidence="3" type="ORF">SAMN04487855_1990</name>
    <name evidence="2" type="ORF">SAMN05216589_1991</name>
</gene>
<dbReference type="EMBL" id="FOUA01000003">
    <property type="protein sequence ID" value="SFM02328.1"/>
    <property type="molecule type" value="Genomic_DNA"/>
</dbReference>
<dbReference type="GO" id="GO:0032259">
    <property type="term" value="P:methylation"/>
    <property type="evidence" value="ECO:0007669"/>
    <property type="project" value="UniProtKB-KW"/>
</dbReference>
<protein>
    <submittedName>
        <fullName evidence="3">Methyltransferase domain-containing protein</fullName>
    </submittedName>
</protein>
<reference evidence="4 5" key="1">
    <citation type="submission" date="2016-10" db="EMBL/GenBank/DDBJ databases">
        <authorList>
            <person name="de Groot N.N."/>
        </authorList>
    </citation>
    <scope>NUCLEOTIDE SEQUENCE [LARGE SCALE GENOMIC DNA]</scope>
    <source>
        <strain evidence="3 4">CGMCC 1.9095</strain>
        <strain evidence="2 5">DSM 22558</strain>
    </source>
</reference>
<keyword evidence="3" id="KW-0489">Methyltransferase</keyword>
<feature type="domain" description="Methyltransferase" evidence="1">
    <location>
        <begin position="112"/>
        <end position="239"/>
    </location>
</feature>
<dbReference type="OrthoDB" id="5298194at2"/>
<dbReference type="GO" id="GO:0008168">
    <property type="term" value="F:methyltransferase activity"/>
    <property type="evidence" value="ECO:0007669"/>
    <property type="project" value="UniProtKB-KW"/>
</dbReference>
<dbReference type="RefSeq" id="WP_074779425.1">
    <property type="nucleotide sequence ID" value="NZ_FOGN01000003.1"/>
</dbReference>
<evidence type="ECO:0000313" key="5">
    <source>
        <dbReference type="Proteomes" id="UP000186904"/>
    </source>
</evidence>
<dbReference type="Proteomes" id="UP000186904">
    <property type="component" value="Unassembled WGS sequence"/>
</dbReference>